<feature type="region of interest" description="Disordered" evidence="2">
    <location>
        <begin position="290"/>
        <end position="327"/>
    </location>
</feature>
<reference evidence="4 5" key="1">
    <citation type="journal article" date="2014" name="Am. J. Bot.">
        <title>Genome assembly and annotation for red clover (Trifolium pratense; Fabaceae).</title>
        <authorList>
            <person name="Istvanek J."/>
            <person name="Jaros M."/>
            <person name="Krenek A."/>
            <person name="Repkova J."/>
        </authorList>
    </citation>
    <scope>NUCLEOTIDE SEQUENCE [LARGE SCALE GENOMIC DNA]</scope>
    <source>
        <strain evidence="5">cv. Tatra</strain>
        <tissue evidence="4">Young leaves</tissue>
    </source>
</reference>
<feature type="compositionally biased region" description="Low complexity" evidence="2">
    <location>
        <begin position="468"/>
        <end position="478"/>
    </location>
</feature>
<protein>
    <submittedName>
        <fullName evidence="4">Uncharacterized protein</fullName>
    </submittedName>
</protein>
<keyword evidence="1" id="KW-0175">Coiled coil</keyword>
<evidence type="ECO:0000256" key="1">
    <source>
        <dbReference type="SAM" id="Coils"/>
    </source>
</evidence>
<keyword evidence="3" id="KW-1133">Transmembrane helix</keyword>
<dbReference type="Proteomes" id="UP000236291">
    <property type="component" value="Unassembled WGS sequence"/>
</dbReference>
<dbReference type="EMBL" id="ASHM01002781">
    <property type="protein sequence ID" value="PNY08865.1"/>
    <property type="molecule type" value="Genomic_DNA"/>
</dbReference>
<evidence type="ECO:0000256" key="3">
    <source>
        <dbReference type="SAM" id="Phobius"/>
    </source>
</evidence>
<evidence type="ECO:0000313" key="4">
    <source>
        <dbReference type="EMBL" id="PNY08865.1"/>
    </source>
</evidence>
<keyword evidence="3" id="KW-0472">Membrane</keyword>
<evidence type="ECO:0000256" key="2">
    <source>
        <dbReference type="SAM" id="MobiDB-lite"/>
    </source>
</evidence>
<feature type="coiled-coil region" evidence="1">
    <location>
        <begin position="648"/>
        <end position="710"/>
    </location>
</feature>
<proteinExistence type="predicted"/>
<dbReference type="AlphaFoldDB" id="A0A2K3P0P5"/>
<comment type="caution">
    <text evidence="4">The sequence shown here is derived from an EMBL/GenBank/DDBJ whole genome shotgun (WGS) entry which is preliminary data.</text>
</comment>
<feature type="compositionally biased region" description="Basic and acidic residues" evidence="2">
    <location>
        <begin position="316"/>
        <end position="327"/>
    </location>
</feature>
<reference evidence="4 5" key="2">
    <citation type="journal article" date="2017" name="Front. Plant Sci.">
        <title>Gene Classification and Mining of Molecular Markers Useful in Red Clover (Trifolium pratense) Breeding.</title>
        <authorList>
            <person name="Istvanek J."/>
            <person name="Dluhosova J."/>
            <person name="Dluhos P."/>
            <person name="Patkova L."/>
            <person name="Nedelnik J."/>
            <person name="Repkova J."/>
        </authorList>
    </citation>
    <scope>NUCLEOTIDE SEQUENCE [LARGE SCALE GENOMIC DNA]</scope>
    <source>
        <strain evidence="5">cv. Tatra</strain>
        <tissue evidence="4">Young leaves</tissue>
    </source>
</reference>
<keyword evidence="3" id="KW-0812">Transmembrane</keyword>
<name>A0A2K3P0P5_TRIPR</name>
<feature type="region of interest" description="Disordered" evidence="2">
    <location>
        <begin position="352"/>
        <end position="387"/>
    </location>
</feature>
<organism evidence="4 5">
    <name type="scientific">Trifolium pratense</name>
    <name type="common">Red clover</name>
    <dbReference type="NCBI Taxonomy" id="57577"/>
    <lineage>
        <taxon>Eukaryota</taxon>
        <taxon>Viridiplantae</taxon>
        <taxon>Streptophyta</taxon>
        <taxon>Embryophyta</taxon>
        <taxon>Tracheophyta</taxon>
        <taxon>Spermatophyta</taxon>
        <taxon>Magnoliopsida</taxon>
        <taxon>eudicotyledons</taxon>
        <taxon>Gunneridae</taxon>
        <taxon>Pentapetalae</taxon>
        <taxon>rosids</taxon>
        <taxon>fabids</taxon>
        <taxon>Fabales</taxon>
        <taxon>Fabaceae</taxon>
        <taxon>Papilionoideae</taxon>
        <taxon>50 kb inversion clade</taxon>
        <taxon>NPAAA clade</taxon>
        <taxon>Hologalegina</taxon>
        <taxon>IRL clade</taxon>
        <taxon>Trifolieae</taxon>
        <taxon>Trifolium</taxon>
    </lineage>
</organism>
<sequence>MEYTGNEMKFHDSLLTLLMEKMVDFEVLKVNNFDVESYFLKQGWKRYFDMLNGPVYPDLLKHFWMKARVFTKSEAELEEKMVVANNPSLLGKTRGETRLMEFTETQIRLNICGLNLILTKRHFIKLLDLEDSGKNLDMFEKDDRYREALLHKMFHDLSAKGKVKGITEECRVFFKIIISSITPRTGGTDTISWTHRHLIYFLLTNKKFNLGDYLFERICEAIHLSKTQKRTFIVHPRLLSELFYQCKLVKQLKKFDSTLVNEEVRPEVLTAGFLTKMHIIKTKLVQPKKSHNVTRDMVPPALTADPHGARRKGTKRKDETKEKDVKEDLLKQKKVKIEKEVEVRTKQKHEIPAKKIVPVSPAPKKRKMKLAEPTEDSSETNTDDQTIAERIRRGKITPVVKGASFIAQNTSANKLQKLDEQTPYNTPLKELMKHLSTNTLNSHAFTHEIASTNPQPNFSPEKQPLTTPQESPNKPSSESKPDDEDQTLPDQSSDLPDNMDTDLPNQSFEQPESPVLIHTCAPPPPLTMADLVMSASVFDEAFEHIFENPEVDVDNYVYLVSRKDLNSIKFKRKTTKPEKPYLKPYTFTKTSDPNSDPFDILSIKLGDVLDVIAQEVKDDIANKGMEAARIMMQAVEMAGLKRLTHISNEEIEAAKSEAARQVEEARKAEEESLVQLARDRLAQIARELEAKRLNEERELAEAKRLEEECDTQIFLTCFMCALIVVLLCVDR</sequence>
<gene>
    <name evidence="4" type="ORF">L195_g005402</name>
</gene>
<feature type="region of interest" description="Disordered" evidence="2">
    <location>
        <begin position="450"/>
        <end position="509"/>
    </location>
</feature>
<feature type="transmembrane region" description="Helical" evidence="3">
    <location>
        <begin position="713"/>
        <end position="729"/>
    </location>
</feature>
<feature type="compositionally biased region" description="Acidic residues" evidence="2">
    <location>
        <begin position="373"/>
        <end position="382"/>
    </location>
</feature>
<accession>A0A2K3P0P5</accession>
<evidence type="ECO:0000313" key="5">
    <source>
        <dbReference type="Proteomes" id="UP000236291"/>
    </source>
</evidence>
<feature type="compositionally biased region" description="Polar residues" evidence="2">
    <location>
        <begin position="450"/>
        <end position="467"/>
    </location>
</feature>